<dbReference type="GO" id="GO:0006313">
    <property type="term" value="P:DNA transposition"/>
    <property type="evidence" value="ECO:0007669"/>
    <property type="project" value="InterPro"/>
</dbReference>
<sequence>MASRAKYDYLEPLFKGVIDWKLIETHWRDLMRMVLSIKAGKVLPSTLLRKLNSYSKKNRLHQALRELGRVGRTIFLLRFVSEPAVRRQITACTNIVETYHHLLDWLHFGKHGVITENDPDEQEKRLKSLDLVASAVIFQNAVDMSLAVQQLSAEGYPRPGGVGDGESLFGGAVEAVWRLRGGHGDGAGSF</sequence>
<evidence type="ECO:0000313" key="2">
    <source>
        <dbReference type="EMBL" id="PZD70362.1"/>
    </source>
</evidence>
<gene>
    <name evidence="2" type="ORF">C1752_13897</name>
</gene>
<organism evidence="2 3">
    <name type="scientific">Acaryochloris thomasi RCC1774</name>
    <dbReference type="NCBI Taxonomy" id="1764569"/>
    <lineage>
        <taxon>Bacteria</taxon>
        <taxon>Bacillati</taxon>
        <taxon>Cyanobacteriota</taxon>
        <taxon>Cyanophyceae</taxon>
        <taxon>Acaryochloridales</taxon>
        <taxon>Acaryochloridaceae</taxon>
        <taxon>Acaryochloris</taxon>
        <taxon>Acaryochloris thomasi</taxon>
    </lineage>
</organism>
<dbReference type="GO" id="GO:0004803">
    <property type="term" value="F:transposase activity"/>
    <property type="evidence" value="ECO:0007669"/>
    <property type="project" value="InterPro"/>
</dbReference>
<dbReference type="Pfam" id="PF01526">
    <property type="entry name" value="DDE_Tnp_Tn3"/>
    <property type="match status" value="1"/>
</dbReference>
<comment type="caution">
    <text evidence="2">The sequence shown here is derived from an EMBL/GenBank/DDBJ whole genome shotgun (WGS) entry which is preliminary data.</text>
</comment>
<dbReference type="AlphaFoldDB" id="A0A2W1JGQ7"/>
<evidence type="ECO:0000259" key="1">
    <source>
        <dbReference type="Pfam" id="PF01526"/>
    </source>
</evidence>
<dbReference type="EMBL" id="PQWO01000041">
    <property type="protein sequence ID" value="PZD70362.1"/>
    <property type="molecule type" value="Genomic_DNA"/>
</dbReference>
<protein>
    <recommendedName>
        <fullName evidence="1">Tn3 transposase DDE domain-containing protein</fullName>
    </recommendedName>
</protein>
<feature type="domain" description="Tn3 transposase DDE" evidence="1">
    <location>
        <begin position="3"/>
        <end position="157"/>
    </location>
</feature>
<reference evidence="2 3" key="1">
    <citation type="journal article" date="2018" name="Sci. Rep.">
        <title>A novel species of the marine cyanobacterium Acaryochloris with a unique pigment content and lifestyle.</title>
        <authorList>
            <person name="Partensky F."/>
            <person name="Six C."/>
            <person name="Ratin M."/>
            <person name="Garczarek L."/>
            <person name="Vaulot D."/>
            <person name="Probert I."/>
            <person name="Calteau A."/>
            <person name="Gourvil P."/>
            <person name="Marie D."/>
            <person name="Grebert T."/>
            <person name="Bouchier C."/>
            <person name="Le Panse S."/>
            <person name="Gachenot M."/>
            <person name="Rodriguez F."/>
            <person name="Garrido J.L."/>
        </authorList>
    </citation>
    <scope>NUCLEOTIDE SEQUENCE [LARGE SCALE GENOMIC DNA]</scope>
    <source>
        <strain evidence="2 3">RCC1774</strain>
    </source>
</reference>
<evidence type="ECO:0000313" key="3">
    <source>
        <dbReference type="Proteomes" id="UP000248857"/>
    </source>
</evidence>
<name>A0A2W1JGQ7_9CYAN</name>
<proteinExistence type="predicted"/>
<keyword evidence="3" id="KW-1185">Reference proteome</keyword>
<dbReference type="InterPro" id="IPR002513">
    <property type="entry name" value="Tn3_Tnp_DDE_dom"/>
</dbReference>
<accession>A0A2W1JGQ7</accession>
<dbReference type="Proteomes" id="UP000248857">
    <property type="component" value="Unassembled WGS sequence"/>
</dbReference>